<dbReference type="RefSeq" id="WP_102162703.1">
    <property type="nucleotide sequence ID" value="NZ_JBIQEQ010000005.1"/>
</dbReference>
<dbReference type="OrthoDB" id="3728083at2"/>
<organism evidence="2 3">
    <name type="scientific">Brevibacterium luteolum</name>
    <dbReference type="NCBI Taxonomy" id="199591"/>
    <lineage>
        <taxon>Bacteria</taxon>
        <taxon>Bacillati</taxon>
        <taxon>Actinomycetota</taxon>
        <taxon>Actinomycetes</taxon>
        <taxon>Micrococcales</taxon>
        <taxon>Brevibacteriaceae</taxon>
        <taxon>Brevibacterium</taxon>
    </lineage>
</organism>
<sequence>MPQSSSAASTPVTTLAVIAHGQLTAFERSATDAQYAPTMQDRVDLATVAGHSLDNFSRLAARIGELGEDTTAQMQHVQQAYSELRDRTAPHDWHESLMKGYVLDGIMHDFYRAVLTGLDEESRQVATAVLDDTRQAEYLRTRLAAAIEEDPSLSSRLALWGRKLVADSMGRGRRLIRRYHAAETQEAEAQMVQQAMTAHSRRMSALGLVA</sequence>
<dbReference type="Proteomes" id="UP000235703">
    <property type="component" value="Unassembled WGS sequence"/>
</dbReference>
<evidence type="ECO:0000313" key="2">
    <source>
        <dbReference type="EMBL" id="PMB97354.1"/>
    </source>
</evidence>
<accession>A0A2N6PFA1</accession>
<dbReference type="EMBL" id="PNFZ01000007">
    <property type="protein sequence ID" value="PMB97354.1"/>
    <property type="molecule type" value="Genomic_DNA"/>
</dbReference>
<gene>
    <name evidence="2" type="ORF">CJ198_11230</name>
</gene>
<dbReference type="InterPro" id="IPR012347">
    <property type="entry name" value="Ferritin-like"/>
</dbReference>
<dbReference type="Pfam" id="PF13794">
    <property type="entry name" value="MiaE_2"/>
    <property type="match status" value="1"/>
</dbReference>
<dbReference type="InterPro" id="IPR059125">
    <property type="entry name" value="Ferritin_actino"/>
</dbReference>
<keyword evidence="3" id="KW-1185">Reference proteome</keyword>
<evidence type="ECO:0000259" key="1">
    <source>
        <dbReference type="Pfam" id="PF13794"/>
    </source>
</evidence>
<dbReference type="AlphaFoldDB" id="A0A2N6PFA1"/>
<evidence type="ECO:0000313" key="3">
    <source>
        <dbReference type="Proteomes" id="UP000235703"/>
    </source>
</evidence>
<name>A0A2N6PFA1_9MICO</name>
<protein>
    <recommendedName>
        <fullName evidence="1">Ferritin-like domain-containing protein</fullName>
    </recommendedName>
</protein>
<dbReference type="Gene3D" id="1.20.1260.10">
    <property type="match status" value="1"/>
</dbReference>
<feature type="domain" description="Ferritin-like" evidence="1">
    <location>
        <begin position="12"/>
        <end position="177"/>
    </location>
</feature>
<reference evidence="2 3" key="1">
    <citation type="submission" date="2017-09" db="EMBL/GenBank/DDBJ databases">
        <title>Bacterial strain isolated from the female urinary microbiota.</title>
        <authorList>
            <person name="Thomas-White K."/>
            <person name="Kumar N."/>
            <person name="Forster S."/>
            <person name="Putonti C."/>
            <person name="Lawley T."/>
            <person name="Wolfe A.J."/>
        </authorList>
    </citation>
    <scope>NUCLEOTIDE SEQUENCE [LARGE SCALE GENOMIC DNA]</scope>
    <source>
        <strain evidence="2 3">UMB0680</strain>
    </source>
</reference>
<proteinExistence type="predicted"/>
<comment type="caution">
    <text evidence="2">The sequence shown here is derived from an EMBL/GenBank/DDBJ whole genome shotgun (WGS) entry which is preliminary data.</text>
</comment>